<dbReference type="InterPro" id="IPR000415">
    <property type="entry name" value="Nitroreductase-like"/>
</dbReference>
<evidence type="ECO:0000256" key="1">
    <source>
        <dbReference type="ARBA" id="ARBA00001917"/>
    </source>
</evidence>
<evidence type="ECO:0000259" key="6">
    <source>
        <dbReference type="Pfam" id="PF00881"/>
    </source>
</evidence>
<protein>
    <submittedName>
        <fullName evidence="7">Nitroreductase family</fullName>
    </submittedName>
</protein>
<dbReference type="Pfam" id="PF00881">
    <property type="entry name" value="Nitroreductase"/>
    <property type="match status" value="1"/>
</dbReference>
<gene>
    <name evidence="7" type="ORF">PAPYR_3425</name>
</gene>
<evidence type="ECO:0000256" key="5">
    <source>
        <dbReference type="ARBA" id="ARBA00023002"/>
    </source>
</evidence>
<reference evidence="7" key="1">
    <citation type="journal article" date="2022" name="bioRxiv">
        <title>Genomics of Preaxostyla Flagellates Illuminates Evolutionary Transitions and the Path Towards Mitochondrial Loss.</title>
        <authorList>
            <person name="Novak L.V.F."/>
            <person name="Treitli S.C."/>
            <person name="Pyrih J."/>
            <person name="Halakuc P."/>
            <person name="Pipaliya S.V."/>
            <person name="Vacek V."/>
            <person name="Brzon O."/>
            <person name="Soukal P."/>
            <person name="Eme L."/>
            <person name="Dacks J.B."/>
            <person name="Karnkowska A."/>
            <person name="Elias M."/>
            <person name="Hampl V."/>
        </authorList>
    </citation>
    <scope>NUCLEOTIDE SEQUENCE</scope>
    <source>
        <strain evidence="7">RCP-MX</strain>
    </source>
</reference>
<comment type="cofactor">
    <cofactor evidence="1">
        <name>FMN</name>
        <dbReference type="ChEBI" id="CHEBI:58210"/>
    </cofactor>
</comment>
<dbReference type="InterPro" id="IPR029479">
    <property type="entry name" value="Nitroreductase"/>
</dbReference>
<dbReference type="PANTHER" id="PTHR43673">
    <property type="entry name" value="NAD(P)H NITROREDUCTASE YDGI-RELATED"/>
    <property type="match status" value="1"/>
</dbReference>
<keyword evidence="3" id="KW-0285">Flavoprotein</keyword>
<keyword evidence="8" id="KW-1185">Reference proteome</keyword>
<evidence type="ECO:0000256" key="4">
    <source>
        <dbReference type="ARBA" id="ARBA00022643"/>
    </source>
</evidence>
<proteinExistence type="inferred from homology"/>
<keyword evidence="4" id="KW-0288">FMN</keyword>
<dbReference type="Gene3D" id="3.40.109.10">
    <property type="entry name" value="NADH Oxidase"/>
    <property type="match status" value="1"/>
</dbReference>
<evidence type="ECO:0000313" key="8">
    <source>
        <dbReference type="Proteomes" id="UP001141327"/>
    </source>
</evidence>
<dbReference type="SUPFAM" id="SSF55469">
    <property type="entry name" value="FMN-dependent nitroreductase-like"/>
    <property type="match status" value="1"/>
</dbReference>
<dbReference type="EMBL" id="JAPMOS010000013">
    <property type="protein sequence ID" value="KAJ4460397.1"/>
    <property type="molecule type" value="Genomic_DNA"/>
</dbReference>
<dbReference type="PANTHER" id="PTHR43673:SF2">
    <property type="entry name" value="NITROREDUCTASE"/>
    <property type="match status" value="1"/>
</dbReference>
<name>A0ABQ8URP8_9EUKA</name>
<accession>A0ABQ8URP8</accession>
<evidence type="ECO:0000256" key="2">
    <source>
        <dbReference type="ARBA" id="ARBA00007118"/>
    </source>
</evidence>
<evidence type="ECO:0000256" key="3">
    <source>
        <dbReference type="ARBA" id="ARBA00022630"/>
    </source>
</evidence>
<organism evidence="7 8">
    <name type="scientific">Paratrimastix pyriformis</name>
    <dbReference type="NCBI Taxonomy" id="342808"/>
    <lineage>
        <taxon>Eukaryota</taxon>
        <taxon>Metamonada</taxon>
        <taxon>Preaxostyla</taxon>
        <taxon>Paratrimastigidae</taxon>
        <taxon>Paratrimastix</taxon>
    </lineage>
</organism>
<feature type="domain" description="Nitroreductase" evidence="6">
    <location>
        <begin position="25"/>
        <end position="169"/>
    </location>
</feature>
<comment type="caution">
    <text evidence="7">The sequence shown here is derived from an EMBL/GenBank/DDBJ whole genome shotgun (WGS) entry which is preliminary data.</text>
</comment>
<dbReference type="Proteomes" id="UP001141327">
    <property type="component" value="Unassembled WGS sequence"/>
</dbReference>
<evidence type="ECO:0000313" key="7">
    <source>
        <dbReference type="EMBL" id="KAJ4460397.1"/>
    </source>
</evidence>
<comment type="similarity">
    <text evidence="2">Belongs to the nitroreductase family.</text>
</comment>
<keyword evidence="5" id="KW-0560">Oxidoreductase</keyword>
<sequence length="225" mass="24931">MASPAPSETAAPVASPCPPIDAAFGRRSVRVFQNRVPSKEDIAECVRAACLAPSGHNKQPWRYYVYRHENALVQRVIPLARERCIATFHTDFRKLAESCGVPYNEVDPIFYQAPVVIFVTACGGLPGLENMDCGLSMENFFLAAERRGLSTCPIGLAATAAPEIMEELNKLRGPLDASHDAKEKIAEKQQKYTCAFVLGYADAEHDVQQKRQPRNFNKVVFADQF</sequence>